<accession>A0AA94HKM3</accession>
<sequence>MSTLPTPLHIERTALKTYVGRNARGAEVAIGSGDADGVFSPGELLALALAGCGLLSADHTIASRLGDDFGATVDIEQRKPADEDRYDLIASTIRANLGALDEAHVAALAERAQRAIDRLCTVGHTLDKGTEHPVVLQHDAALPQRV</sequence>
<dbReference type="Gene3D" id="3.30.300.20">
    <property type="match status" value="1"/>
</dbReference>
<dbReference type="Proteomes" id="UP000198506">
    <property type="component" value="Unassembled WGS sequence"/>
</dbReference>
<reference evidence="1 2" key="1">
    <citation type="submission" date="2016-10" db="EMBL/GenBank/DDBJ databases">
        <authorList>
            <person name="Varghese N."/>
            <person name="Submissions S."/>
        </authorList>
    </citation>
    <scope>NUCLEOTIDE SEQUENCE [LARGE SCALE GENOMIC DNA]</scope>
    <source>
        <strain evidence="1 2">IAM 15147</strain>
    </source>
</reference>
<dbReference type="Pfam" id="PF02566">
    <property type="entry name" value="OsmC"/>
    <property type="match status" value="1"/>
</dbReference>
<keyword evidence="2" id="KW-1185">Reference proteome</keyword>
<dbReference type="AlphaFoldDB" id="A0AA94HKM3"/>
<evidence type="ECO:0000313" key="2">
    <source>
        <dbReference type="Proteomes" id="UP000198506"/>
    </source>
</evidence>
<name>A0AA94HKM3_9MICO</name>
<gene>
    <name evidence="1" type="ORF">SAMN04487783_0481</name>
</gene>
<dbReference type="InterPro" id="IPR036102">
    <property type="entry name" value="OsmC/Ohrsf"/>
</dbReference>
<protein>
    <submittedName>
        <fullName evidence="1">Uncharacterized OsmC-related protein</fullName>
    </submittedName>
</protein>
<dbReference type="SUPFAM" id="SSF82784">
    <property type="entry name" value="OsmC-like"/>
    <property type="match status" value="1"/>
</dbReference>
<proteinExistence type="predicted"/>
<dbReference type="EMBL" id="FOZN01000001">
    <property type="protein sequence ID" value="SFS00746.1"/>
    <property type="molecule type" value="Genomic_DNA"/>
</dbReference>
<dbReference type="InterPro" id="IPR003718">
    <property type="entry name" value="OsmC/Ohr_fam"/>
</dbReference>
<dbReference type="RefSeq" id="WP_092915484.1">
    <property type="nucleotide sequence ID" value="NZ_FOZN01000001.1"/>
</dbReference>
<comment type="caution">
    <text evidence="1">The sequence shown here is derived from an EMBL/GenBank/DDBJ whole genome shotgun (WGS) entry which is preliminary data.</text>
</comment>
<organism evidence="1 2">
    <name type="scientific">Agrococcus baldri</name>
    <dbReference type="NCBI Taxonomy" id="153730"/>
    <lineage>
        <taxon>Bacteria</taxon>
        <taxon>Bacillati</taxon>
        <taxon>Actinomycetota</taxon>
        <taxon>Actinomycetes</taxon>
        <taxon>Micrococcales</taxon>
        <taxon>Microbacteriaceae</taxon>
        <taxon>Agrococcus</taxon>
    </lineage>
</organism>
<dbReference type="InterPro" id="IPR015946">
    <property type="entry name" value="KH_dom-like_a/b"/>
</dbReference>
<evidence type="ECO:0000313" key="1">
    <source>
        <dbReference type="EMBL" id="SFS00746.1"/>
    </source>
</evidence>